<dbReference type="OrthoDB" id="9802510at2"/>
<evidence type="ECO:0000259" key="3">
    <source>
        <dbReference type="Pfam" id="PF00881"/>
    </source>
</evidence>
<keyword evidence="5" id="KW-1185">Reference proteome</keyword>
<protein>
    <submittedName>
        <fullName evidence="4">Nitroreductase</fullName>
    </submittedName>
</protein>
<sequence>MFDKPALTQTPIADPLARRWSGRAYDPTRPVEPEKLAALLEAARWSPSCFGDQPWRYLIWDRLGDPERWRRAFDCLVEGNRGWAAHAPLLMLACADRQFTDGRPSRWGQYDTGAASMSLSVEATALGLMVHQMGGYDPAKIRAEFAIPERYDCMAMLTVGYQLPESQIPEDLKAREYAARSRRPLGESFFVGDWDRPYA</sequence>
<dbReference type="PANTHER" id="PTHR43673">
    <property type="entry name" value="NAD(P)H NITROREDUCTASE YDGI-RELATED"/>
    <property type="match status" value="1"/>
</dbReference>
<accession>A0A1Y6D676</accession>
<organism evidence="4 5">
    <name type="scientific">Methylomagnum ishizawai</name>
    <dbReference type="NCBI Taxonomy" id="1760988"/>
    <lineage>
        <taxon>Bacteria</taxon>
        <taxon>Pseudomonadati</taxon>
        <taxon>Pseudomonadota</taxon>
        <taxon>Gammaproteobacteria</taxon>
        <taxon>Methylococcales</taxon>
        <taxon>Methylococcaceae</taxon>
        <taxon>Methylomagnum</taxon>
    </lineage>
</organism>
<dbReference type="PANTHER" id="PTHR43673:SF10">
    <property type="entry name" value="NADH DEHYDROGENASE_NAD(P)H NITROREDUCTASE XCC3605-RELATED"/>
    <property type="match status" value="1"/>
</dbReference>
<dbReference type="CDD" id="cd02138">
    <property type="entry name" value="TdsD-like"/>
    <property type="match status" value="1"/>
</dbReference>
<dbReference type="Proteomes" id="UP000192923">
    <property type="component" value="Unassembled WGS sequence"/>
</dbReference>
<evidence type="ECO:0000256" key="1">
    <source>
        <dbReference type="ARBA" id="ARBA00007118"/>
    </source>
</evidence>
<evidence type="ECO:0000256" key="2">
    <source>
        <dbReference type="ARBA" id="ARBA00023002"/>
    </source>
</evidence>
<evidence type="ECO:0000313" key="4">
    <source>
        <dbReference type="EMBL" id="SMF96353.1"/>
    </source>
</evidence>
<comment type="similarity">
    <text evidence="1">Belongs to the nitroreductase family.</text>
</comment>
<evidence type="ECO:0000313" key="5">
    <source>
        <dbReference type="Proteomes" id="UP000192923"/>
    </source>
</evidence>
<dbReference type="EMBL" id="FXAM01000001">
    <property type="protein sequence ID" value="SMF96353.1"/>
    <property type="molecule type" value="Genomic_DNA"/>
</dbReference>
<dbReference type="Gene3D" id="3.40.109.10">
    <property type="entry name" value="NADH Oxidase"/>
    <property type="match status" value="1"/>
</dbReference>
<dbReference type="InterPro" id="IPR000415">
    <property type="entry name" value="Nitroreductase-like"/>
</dbReference>
<dbReference type="SUPFAM" id="SSF55469">
    <property type="entry name" value="FMN-dependent nitroreductase-like"/>
    <property type="match status" value="1"/>
</dbReference>
<dbReference type="AlphaFoldDB" id="A0A1Y6D676"/>
<gene>
    <name evidence="4" type="ORF">SAMN02949497_3748</name>
</gene>
<proteinExistence type="inferred from homology"/>
<keyword evidence="2" id="KW-0560">Oxidoreductase</keyword>
<dbReference type="GO" id="GO:0016491">
    <property type="term" value="F:oxidoreductase activity"/>
    <property type="evidence" value="ECO:0007669"/>
    <property type="project" value="UniProtKB-KW"/>
</dbReference>
<reference evidence="4 5" key="1">
    <citation type="submission" date="2016-12" db="EMBL/GenBank/DDBJ databases">
        <authorList>
            <person name="Song W.-J."/>
            <person name="Kurnit D.M."/>
        </authorList>
    </citation>
    <scope>NUCLEOTIDE SEQUENCE [LARGE SCALE GENOMIC DNA]</scope>
    <source>
        <strain evidence="4 5">175</strain>
    </source>
</reference>
<name>A0A1Y6D676_9GAMM</name>
<feature type="domain" description="Nitroreductase" evidence="3">
    <location>
        <begin position="17"/>
        <end position="161"/>
    </location>
</feature>
<dbReference type="RefSeq" id="WP_085215249.1">
    <property type="nucleotide sequence ID" value="NZ_FXAM01000001.1"/>
</dbReference>
<dbReference type="Pfam" id="PF00881">
    <property type="entry name" value="Nitroreductase"/>
    <property type="match status" value="1"/>
</dbReference>
<dbReference type="STRING" id="1760988.SAMN02949497_3748"/>
<dbReference type="InterPro" id="IPR029479">
    <property type="entry name" value="Nitroreductase"/>
</dbReference>